<dbReference type="Proteomes" id="UP000095192">
    <property type="component" value="Unassembled WGS sequence"/>
</dbReference>
<reference evidence="2 3" key="1">
    <citation type="journal article" date="2016" name="BMC Genomics">
        <title>Comparative genomics reveals Cyclospora cayetanensis possesses coccidia-like metabolism and invasion components but unique surface antigens.</title>
        <authorList>
            <person name="Liu S."/>
            <person name="Wang L."/>
            <person name="Zheng H."/>
            <person name="Xu Z."/>
            <person name="Roellig D.M."/>
            <person name="Li N."/>
            <person name="Frace M.A."/>
            <person name="Tang K."/>
            <person name="Arrowood M.J."/>
            <person name="Moss D.M."/>
            <person name="Zhang L."/>
            <person name="Feng Y."/>
            <person name="Xiao L."/>
        </authorList>
    </citation>
    <scope>NUCLEOTIDE SEQUENCE [LARGE SCALE GENOMIC DNA]</scope>
    <source>
        <strain evidence="2 3">CHN_HEN01</strain>
    </source>
</reference>
<evidence type="ECO:0000313" key="3">
    <source>
        <dbReference type="Proteomes" id="UP000095192"/>
    </source>
</evidence>
<dbReference type="AlphaFoldDB" id="A0A1D3CY38"/>
<feature type="region of interest" description="Disordered" evidence="1">
    <location>
        <begin position="852"/>
        <end position="875"/>
    </location>
</feature>
<comment type="caution">
    <text evidence="2">The sequence shown here is derived from an EMBL/GenBank/DDBJ whole genome shotgun (WGS) entry which is preliminary data.</text>
</comment>
<dbReference type="VEuPathDB" id="ToxoDB:cyc_07003"/>
<evidence type="ECO:0000313" key="2">
    <source>
        <dbReference type="EMBL" id="OEH76111.1"/>
    </source>
</evidence>
<keyword evidence="3" id="KW-1185">Reference proteome</keyword>
<sequence length="988" mass="104919">MLFTEDYSSAFKNLCTAGCSSSPTAEAATAAASAGEHNSRPQRLRDAALSPLRLRRITPRRVEAILCPSGGPVRTLAGVEERAGEATTTPSSAAAASASSGSGILASLFPLSLLPSGEGNVVETNAALLPSEAGPLNSEAGALTSEDSPLPGCAPFLLSPEWHDHCRWLALSAKPSDALPVATQALKLSEAEEKELLAIAQQQQLRLPGMQRGRWLQAWVEPSGSLSASQGNAATATAAAGGIPLSLPRAAVPAAAHLPARRITIPTGAFRPREELQRGRARVCLRCEPEKLQAASAAAGRNSAAASAAAAAAAADGHVPFWEYMLEVKPADMPLEEFVVGCFLPNRAFVEVDVFLCFAVGVSGRLFSLPTDVRHVGRALKEGRERETGLLQVAGGVQEPLDACDDGDDGGEMPAAAVAASAGGATAETGEPSEARGSARAKGRVVPVVSAASASEAAKTSAASLETAATSGAAALLGGVVGYCQEATDAIGWLLAECEAFERRLRGRLRQQKRIQRQHAIHKKLERTMRLNFFSVAPKYLRMLRGGAAFLHAQEAVLHGRRLNMLHWQGAAAAVPPGEEAEARKPPALHEVCCTRSSGNNKVLRMQGLVGAEFAADCEEVLPRAREALQDLLQRSVALSREEDARDRRQAAAEFSLIPPAEDYVPRGFMLWRCMGISGRGILWQLLHKESVDLALMKYHALSAAALAPPENAAAGREDTSVASHAARAAQALPYEFLSSLRLPTAADELWAEDLCCNLPPEFSDGACCVGNAEAMTMTDRSRRRSKRWLKETQQQLDAAIQQVDDPKTQDFLRLCLQRDPAKRPPLEELVTSHAYLRQQSQQCTKAQTDDACQSSFSPRWKPRSCSRRNTSRRPAIQAVSEALTAAATATDADSVLAAAAASPSPSATPSIGDLSRTKSMRRKRTYSPLGKGVDGSRSAHAPTKPTSGATGNAGPCLRTPQARAKLNYQSSPPKHQRQRPRTVGLIV</sequence>
<dbReference type="VEuPathDB" id="ToxoDB:LOC113147517"/>
<accession>A0A1D3CY38</accession>
<dbReference type="VEuPathDB" id="ToxoDB:LOC34623045"/>
<dbReference type="EMBL" id="JROU02001534">
    <property type="protein sequence ID" value="OEH76111.1"/>
    <property type="molecule type" value="Genomic_DNA"/>
</dbReference>
<feature type="region of interest" description="Disordered" evidence="1">
    <location>
        <begin position="900"/>
        <end position="988"/>
    </location>
</feature>
<dbReference type="InParanoid" id="A0A1D3CY38"/>
<evidence type="ECO:0000256" key="1">
    <source>
        <dbReference type="SAM" id="MobiDB-lite"/>
    </source>
</evidence>
<proteinExistence type="predicted"/>
<feature type="compositionally biased region" description="Basic residues" evidence="1">
    <location>
        <begin position="861"/>
        <end position="872"/>
    </location>
</feature>
<dbReference type="Gene3D" id="1.10.510.10">
    <property type="entry name" value="Transferase(Phosphotransferase) domain 1"/>
    <property type="match status" value="1"/>
</dbReference>
<name>A0A1D3CY38_9EIME</name>
<protein>
    <submittedName>
        <fullName evidence="2">Uncharacterized protein</fullName>
    </submittedName>
</protein>
<organism evidence="2 3">
    <name type="scientific">Cyclospora cayetanensis</name>
    <dbReference type="NCBI Taxonomy" id="88456"/>
    <lineage>
        <taxon>Eukaryota</taxon>
        <taxon>Sar</taxon>
        <taxon>Alveolata</taxon>
        <taxon>Apicomplexa</taxon>
        <taxon>Conoidasida</taxon>
        <taxon>Coccidia</taxon>
        <taxon>Eucoccidiorida</taxon>
        <taxon>Eimeriorina</taxon>
        <taxon>Eimeriidae</taxon>
        <taxon>Cyclospora</taxon>
    </lineage>
</organism>
<feature type="compositionally biased region" description="Low complexity" evidence="1">
    <location>
        <begin position="900"/>
        <end position="911"/>
    </location>
</feature>
<gene>
    <name evidence="2" type="ORF">cyc_07003</name>
</gene>